<evidence type="ECO:0000313" key="3">
    <source>
        <dbReference type="Proteomes" id="UP000729357"/>
    </source>
</evidence>
<reference evidence="2" key="2">
    <citation type="submission" date="2021-08" db="EMBL/GenBank/DDBJ databases">
        <authorList>
            <person name="Gostincar C."/>
            <person name="Sun X."/>
            <person name="Song Z."/>
            <person name="Gunde-Cimerman N."/>
        </authorList>
    </citation>
    <scope>NUCLEOTIDE SEQUENCE</scope>
    <source>
        <strain evidence="2">EXF-9298</strain>
    </source>
</reference>
<sequence length="322" mass="35392">MITTTERVLMFHALDCLINCIYMLLYAAATLLPTFSCNTPVGLHHDTVSSYWCRRSSQRRNIIMRQPSEESSALSSLVVFAVADAAEARAIVHLGGAPAAVGRVGFALVLAAVLCVFIVAGLGFGLGPELFADLVCKGADGGCAGDHDTNVCFDCRPVTNGQVVHGWVFRVCKLDEVLQAEDTNNTHVEHRQLLHGVQVQTFPRMLAIPLQPSHVDGPTLKGSDQDEDDDIPVSCVYVWLIIRERTLRILARANTKLTGICAERQWNNEDLRFVSIGPRRIRKRSITIARDIGQNSHTSHNQSRISSNCLLVTACYGNQQDL</sequence>
<reference evidence="2" key="1">
    <citation type="journal article" date="2021" name="J Fungi (Basel)">
        <title>Virulence traits and population genomics of the black yeast Aureobasidium melanogenum.</title>
        <authorList>
            <person name="Cernosa A."/>
            <person name="Sun X."/>
            <person name="Gostincar C."/>
            <person name="Fang C."/>
            <person name="Gunde-Cimerman N."/>
            <person name="Song Z."/>
        </authorList>
    </citation>
    <scope>NUCLEOTIDE SEQUENCE</scope>
    <source>
        <strain evidence="2">EXF-9298</strain>
    </source>
</reference>
<name>A0A9P8G6T1_AURME</name>
<organism evidence="2 3">
    <name type="scientific">Aureobasidium melanogenum</name>
    <name type="common">Aureobasidium pullulans var. melanogenum</name>
    <dbReference type="NCBI Taxonomy" id="46634"/>
    <lineage>
        <taxon>Eukaryota</taxon>
        <taxon>Fungi</taxon>
        <taxon>Dikarya</taxon>
        <taxon>Ascomycota</taxon>
        <taxon>Pezizomycotina</taxon>
        <taxon>Dothideomycetes</taxon>
        <taxon>Dothideomycetidae</taxon>
        <taxon>Dothideales</taxon>
        <taxon>Saccotheciaceae</taxon>
        <taxon>Aureobasidium</taxon>
    </lineage>
</organism>
<dbReference type="Proteomes" id="UP000729357">
    <property type="component" value="Unassembled WGS sequence"/>
</dbReference>
<evidence type="ECO:0000256" key="1">
    <source>
        <dbReference type="SAM" id="Phobius"/>
    </source>
</evidence>
<feature type="transmembrane region" description="Helical" evidence="1">
    <location>
        <begin position="12"/>
        <end position="32"/>
    </location>
</feature>
<accession>A0A9P8G6T1</accession>
<feature type="non-terminal residue" evidence="2">
    <location>
        <position position="322"/>
    </location>
</feature>
<keyword evidence="1" id="KW-0812">Transmembrane</keyword>
<gene>
    <name evidence="2" type="ORF">KCU98_g2</name>
</gene>
<comment type="caution">
    <text evidence="2">The sequence shown here is derived from an EMBL/GenBank/DDBJ whole genome shotgun (WGS) entry which is preliminary data.</text>
</comment>
<feature type="transmembrane region" description="Helical" evidence="1">
    <location>
        <begin position="104"/>
        <end position="126"/>
    </location>
</feature>
<protein>
    <submittedName>
        <fullName evidence="2">Uncharacterized protein</fullName>
    </submittedName>
</protein>
<evidence type="ECO:0000313" key="2">
    <source>
        <dbReference type="EMBL" id="KAG9991776.1"/>
    </source>
</evidence>
<keyword evidence="3" id="KW-1185">Reference proteome</keyword>
<dbReference type="AlphaFoldDB" id="A0A9P8G6T1"/>
<dbReference type="EMBL" id="JAHFXS010000001">
    <property type="protein sequence ID" value="KAG9991776.1"/>
    <property type="molecule type" value="Genomic_DNA"/>
</dbReference>
<keyword evidence="1" id="KW-0472">Membrane</keyword>
<keyword evidence="1" id="KW-1133">Transmembrane helix</keyword>
<proteinExistence type="predicted"/>